<dbReference type="OrthoDB" id="10409272at2759"/>
<keyword evidence="1" id="KW-0812">Transmembrane</keyword>
<sequence>MATCSLIEPRVSSSLDVLFTIRGHRMQATTFDWTHISPALKLALATLLFYIASIWPWSAPIGFLHTTLTAVVRMMLPYPFFTLASLAALSQANPVQGKSNAAPSAPMAQPIPQIQAELSITFKSTSMCTGTSQGYPSKDRIILGQCTTSNYAFGMTFNEVAPNSNQFILDIRLGYRENGKDYFAAYHTTVKVPMSVMGGDKVDLGPPAEVTTRPGSTTEQLVWEAIYWDPAGTPAPIAPGSCTSAQQCAMQYG</sequence>
<organism evidence="2 3">
    <name type="scientific">Elsinoe batatas</name>
    <dbReference type="NCBI Taxonomy" id="2601811"/>
    <lineage>
        <taxon>Eukaryota</taxon>
        <taxon>Fungi</taxon>
        <taxon>Dikarya</taxon>
        <taxon>Ascomycota</taxon>
        <taxon>Pezizomycotina</taxon>
        <taxon>Dothideomycetes</taxon>
        <taxon>Dothideomycetidae</taxon>
        <taxon>Myriangiales</taxon>
        <taxon>Elsinoaceae</taxon>
        <taxon>Elsinoe</taxon>
    </lineage>
</organism>
<protein>
    <submittedName>
        <fullName evidence="2">Uncharacterized protein</fullName>
    </submittedName>
</protein>
<reference evidence="2" key="1">
    <citation type="submission" date="2021-07" db="EMBL/GenBank/DDBJ databases">
        <title>Elsinoe batatas strain:CRI-CJ2 Genome sequencing and assembly.</title>
        <authorList>
            <person name="Huang L."/>
        </authorList>
    </citation>
    <scope>NUCLEOTIDE SEQUENCE</scope>
    <source>
        <strain evidence="2">CRI-CJ2</strain>
    </source>
</reference>
<proteinExistence type="predicted"/>
<evidence type="ECO:0000313" key="2">
    <source>
        <dbReference type="EMBL" id="KAG8626623.1"/>
    </source>
</evidence>
<accession>A0A8K0PGR1</accession>
<feature type="transmembrane region" description="Helical" evidence="1">
    <location>
        <begin position="39"/>
        <end position="58"/>
    </location>
</feature>
<dbReference type="EMBL" id="JAESVG020000006">
    <property type="protein sequence ID" value="KAG8626623.1"/>
    <property type="molecule type" value="Genomic_DNA"/>
</dbReference>
<name>A0A8K0PGR1_9PEZI</name>
<evidence type="ECO:0000313" key="3">
    <source>
        <dbReference type="Proteomes" id="UP000809789"/>
    </source>
</evidence>
<dbReference type="AlphaFoldDB" id="A0A8K0PGR1"/>
<keyword evidence="1" id="KW-0472">Membrane</keyword>
<gene>
    <name evidence="2" type="ORF">KVT40_005568</name>
</gene>
<evidence type="ECO:0000256" key="1">
    <source>
        <dbReference type="SAM" id="Phobius"/>
    </source>
</evidence>
<keyword evidence="1" id="KW-1133">Transmembrane helix</keyword>
<keyword evidence="3" id="KW-1185">Reference proteome</keyword>
<feature type="transmembrane region" description="Helical" evidence="1">
    <location>
        <begin position="70"/>
        <end position="89"/>
    </location>
</feature>
<dbReference type="Proteomes" id="UP000809789">
    <property type="component" value="Unassembled WGS sequence"/>
</dbReference>
<comment type="caution">
    <text evidence="2">The sequence shown here is derived from an EMBL/GenBank/DDBJ whole genome shotgun (WGS) entry which is preliminary data.</text>
</comment>